<reference evidence="2 3" key="1">
    <citation type="submission" date="2024-04" db="EMBL/GenBank/DDBJ databases">
        <authorList>
            <person name="Fracassetti M."/>
        </authorList>
    </citation>
    <scope>NUCLEOTIDE SEQUENCE [LARGE SCALE GENOMIC DNA]</scope>
</reference>
<feature type="domain" description="MULE transposase" evidence="1">
    <location>
        <begin position="27"/>
        <end position="119"/>
    </location>
</feature>
<proteinExistence type="predicted"/>
<protein>
    <recommendedName>
        <fullName evidence="1">MULE transposase domain-containing protein</fullName>
    </recommendedName>
</protein>
<dbReference type="Proteomes" id="UP001497516">
    <property type="component" value="Chromosome 8"/>
</dbReference>
<dbReference type="InterPro" id="IPR018289">
    <property type="entry name" value="MULE_transposase_dom"/>
</dbReference>
<organism evidence="2 3">
    <name type="scientific">Linum trigynum</name>
    <dbReference type="NCBI Taxonomy" id="586398"/>
    <lineage>
        <taxon>Eukaryota</taxon>
        <taxon>Viridiplantae</taxon>
        <taxon>Streptophyta</taxon>
        <taxon>Embryophyta</taxon>
        <taxon>Tracheophyta</taxon>
        <taxon>Spermatophyta</taxon>
        <taxon>Magnoliopsida</taxon>
        <taxon>eudicotyledons</taxon>
        <taxon>Gunneridae</taxon>
        <taxon>Pentapetalae</taxon>
        <taxon>rosids</taxon>
        <taxon>fabids</taxon>
        <taxon>Malpighiales</taxon>
        <taxon>Linaceae</taxon>
        <taxon>Linum</taxon>
    </lineage>
</organism>
<dbReference type="PANTHER" id="PTHR47718">
    <property type="entry name" value="OS01G0519700 PROTEIN"/>
    <property type="match status" value="1"/>
</dbReference>
<name>A0AAV2GG13_9ROSI</name>
<keyword evidence="3" id="KW-1185">Reference proteome</keyword>
<sequence length="182" mass="20651">MDDRNVLTHLFLSHPKSIVMLRAWHHVIVIDATYKTNKYDMPWVEIVGMTLVGLNFVNSSTIVYDEMKESYQWLLTHLQHLLGPIVPDVFVSDKAGGLVGTVGVMFPSSTHILCLWHIDRNVRAKCLAEVRTTHCGIDAAKPTVDHIMVSWQRAVYALIEEDMDTTLDNFRRSWGVQGVFGS</sequence>
<evidence type="ECO:0000313" key="3">
    <source>
        <dbReference type="Proteomes" id="UP001497516"/>
    </source>
</evidence>
<evidence type="ECO:0000259" key="1">
    <source>
        <dbReference type="Pfam" id="PF10551"/>
    </source>
</evidence>
<evidence type="ECO:0000313" key="2">
    <source>
        <dbReference type="EMBL" id="CAL1408638.1"/>
    </source>
</evidence>
<dbReference type="PANTHER" id="PTHR47718:SF3">
    <property type="entry name" value="PROTEIN FAR1-RELATED SEQUENCE 5-LIKE"/>
    <property type="match status" value="1"/>
</dbReference>
<gene>
    <name evidence="2" type="ORF">LTRI10_LOCUS48213</name>
</gene>
<dbReference type="EMBL" id="OZ034821">
    <property type="protein sequence ID" value="CAL1408638.1"/>
    <property type="molecule type" value="Genomic_DNA"/>
</dbReference>
<dbReference type="AlphaFoldDB" id="A0AAV2GG13"/>
<dbReference type="Pfam" id="PF10551">
    <property type="entry name" value="MULE"/>
    <property type="match status" value="1"/>
</dbReference>
<accession>A0AAV2GG13</accession>